<dbReference type="AlphaFoldDB" id="A0AAD2D594"/>
<dbReference type="Proteomes" id="UP001295684">
    <property type="component" value="Unassembled WGS sequence"/>
</dbReference>
<keyword evidence="2" id="KW-1185">Reference proteome</keyword>
<evidence type="ECO:0000313" key="1">
    <source>
        <dbReference type="EMBL" id="CAI2381634.1"/>
    </source>
</evidence>
<dbReference type="EMBL" id="CAMPGE010023728">
    <property type="protein sequence ID" value="CAI2381634.1"/>
    <property type="molecule type" value="Genomic_DNA"/>
</dbReference>
<comment type="caution">
    <text evidence="1">The sequence shown here is derived from an EMBL/GenBank/DDBJ whole genome shotgun (WGS) entry which is preliminary data.</text>
</comment>
<gene>
    <name evidence="1" type="ORF">ECRASSUSDP1_LOCUS23092</name>
</gene>
<name>A0AAD2D594_EUPCR</name>
<reference evidence="1" key="1">
    <citation type="submission" date="2023-07" db="EMBL/GenBank/DDBJ databases">
        <authorList>
            <consortium name="AG Swart"/>
            <person name="Singh M."/>
            <person name="Singh A."/>
            <person name="Seah K."/>
            <person name="Emmerich C."/>
        </authorList>
    </citation>
    <scope>NUCLEOTIDE SEQUENCE</scope>
    <source>
        <strain evidence="1">DP1</strain>
    </source>
</reference>
<organism evidence="1 2">
    <name type="scientific">Euplotes crassus</name>
    <dbReference type="NCBI Taxonomy" id="5936"/>
    <lineage>
        <taxon>Eukaryota</taxon>
        <taxon>Sar</taxon>
        <taxon>Alveolata</taxon>
        <taxon>Ciliophora</taxon>
        <taxon>Intramacronucleata</taxon>
        <taxon>Spirotrichea</taxon>
        <taxon>Hypotrichia</taxon>
        <taxon>Euplotida</taxon>
        <taxon>Euplotidae</taxon>
        <taxon>Moneuplotes</taxon>
    </lineage>
</organism>
<evidence type="ECO:0000313" key="2">
    <source>
        <dbReference type="Proteomes" id="UP001295684"/>
    </source>
</evidence>
<sequence length="170" mass="19586">MSEGGKKYDMTHEEYLRGKLTQLVSDLEDVRGYYREAEKIYSYKNLEGPTDGSEQDLRANQRRFGVRVENANELSRGSFSYGLFFALVGSKLFARKALLDFSCYTAYPARTLSLFFYGVGAACFINLSKIQEDETFIKDHHFKRRVEENRRAEGVIENIKHKVDAAINIE</sequence>
<proteinExistence type="predicted"/>
<accession>A0AAD2D594</accession>
<protein>
    <submittedName>
        <fullName evidence="1">Uncharacterized protein</fullName>
    </submittedName>
</protein>